<name>A0A9Q0N5F0_9DIPT</name>
<dbReference type="EMBL" id="WJQU01000002">
    <property type="protein sequence ID" value="KAJ6643835.1"/>
    <property type="molecule type" value="Genomic_DNA"/>
</dbReference>
<organism evidence="1 2">
    <name type="scientific">Pseudolycoriella hygida</name>
    <dbReference type="NCBI Taxonomy" id="35572"/>
    <lineage>
        <taxon>Eukaryota</taxon>
        <taxon>Metazoa</taxon>
        <taxon>Ecdysozoa</taxon>
        <taxon>Arthropoda</taxon>
        <taxon>Hexapoda</taxon>
        <taxon>Insecta</taxon>
        <taxon>Pterygota</taxon>
        <taxon>Neoptera</taxon>
        <taxon>Endopterygota</taxon>
        <taxon>Diptera</taxon>
        <taxon>Nematocera</taxon>
        <taxon>Sciaroidea</taxon>
        <taxon>Sciaridae</taxon>
        <taxon>Pseudolycoriella</taxon>
    </lineage>
</organism>
<dbReference type="Proteomes" id="UP001151699">
    <property type="component" value="Chromosome B"/>
</dbReference>
<sequence>QNVHHPQKRPYPSSVFARGPRTISPITFNNPYSMDWKEGLWMETRSSDQNYAIKKQHQSINALNDKKPEDNQLENENSNWQASVLDKECLKKANTTEVATQTKDTLCATCINDGNSVWHEVILGNGYSNSSLEQQSLPAKEDLCSSCRTYACKDGRKTGDSLAKCDKFVKTIFL</sequence>
<dbReference type="AlphaFoldDB" id="A0A9Q0N5F0"/>
<evidence type="ECO:0000313" key="1">
    <source>
        <dbReference type="EMBL" id="KAJ6643835.1"/>
    </source>
</evidence>
<evidence type="ECO:0000313" key="2">
    <source>
        <dbReference type="Proteomes" id="UP001151699"/>
    </source>
</evidence>
<proteinExistence type="predicted"/>
<gene>
    <name evidence="1" type="ORF">Bhyg_08800</name>
</gene>
<comment type="caution">
    <text evidence="1">The sequence shown here is derived from an EMBL/GenBank/DDBJ whole genome shotgun (WGS) entry which is preliminary data.</text>
</comment>
<accession>A0A9Q0N5F0</accession>
<reference evidence="1" key="1">
    <citation type="submission" date="2022-07" db="EMBL/GenBank/DDBJ databases">
        <authorList>
            <person name="Trinca V."/>
            <person name="Uliana J.V.C."/>
            <person name="Torres T.T."/>
            <person name="Ward R.J."/>
            <person name="Monesi N."/>
        </authorList>
    </citation>
    <scope>NUCLEOTIDE SEQUENCE</scope>
    <source>
        <strain evidence="1">HSMRA1968</strain>
        <tissue evidence="1">Whole embryos</tissue>
    </source>
</reference>
<protein>
    <submittedName>
        <fullName evidence="1">Uncharacterized protein</fullName>
    </submittedName>
</protein>
<keyword evidence="2" id="KW-1185">Reference proteome</keyword>
<feature type="non-terminal residue" evidence="1">
    <location>
        <position position="174"/>
    </location>
</feature>